<proteinExistence type="predicted"/>
<keyword evidence="7" id="KW-0560">Oxidoreductase</keyword>
<dbReference type="Proteomes" id="UP001562354">
    <property type="component" value="Unassembled WGS sequence"/>
</dbReference>
<dbReference type="CDD" id="cd08939">
    <property type="entry name" value="KDSR-like_SDR_c"/>
    <property type="match status" value="1"/>
</dbReference>
<dbReference type="EC" id="1.1.1.102" evidence="9"/>
<evidence type="ECO:0000259" key="13">
    <source>
        <dbReference type="SMART" id="SM00822"/>
    </source>
</evidence>
<name>A0ABR3PLD5_9PEZI</name>
<evidence type="ECO:0000256" key="8">
    <source>
        <dbReference type="ARBA" id="ARBA00023098"/>
    </source>
</evidence>
<evidence type="ECO:0000256" key="1">
    <source>
        <dbReference type="ARBA" id="ARBA00004240"/>
    </source>
</evidence>
<dbReference type="SMART" id="SM00822">
    <property type="entry name" value="PKS_KR"/>
    <property type="match status" value="1"/>
</dbReference>
<evidence type="ECO:0000256" key="6">
    <source>
        <dbReference type="ARBA" id="ARBA00022919"/>
    </source>
</evidence>
<keyword evidence="8" id="KW-0443">Lipid metabolism</keyword>
<dbReference type="InterPro" id="IPR045022">
    <property type="entry name" value="KDSR-like"/>
</dbReference>
<evidence type="ECO:0000256" key="10">
    <source>
        <dbReference type="ARBA" id="ARBA00044737"/>
    </source>
</evidence>
<evidence type="ECO:0000256" key="4">
    <source>
        <dbReference type="ARBA" id="ARBA00022824"/>
    </source>
</evidence>
<dbReference type="PANTHER" id="PTHR43550">
    <property type="entry name" value="3-KETODIHYDROSPHINGOSINE REDUCTASE"/>
    <property type="match status" value="1"/>
</dbReference>
<dbReference type="InterPro" id="IPR036291">
    <property type="entry name" value="NAD(P)-bd_dom_sf"/>
</dbReference>
<comment type="pathway">
    <text evidence="3">Sphingolipid metabolism.</text>
</comment>
<dbReference type="RefSeq" id="XP_069203220.1">
    <property type="nucleotide sequence ID" value="XM_069345393.1"/>
</dbReference>
<gene>
    <name evidence="14" type="ORF">AAFC00_005587</name>
</gene>
<organism evidence="14 15">
    <name type="scientific">Neodothiora populina</name>
    <dbReference type="NCBI Taxonomy" id="2781224"/>
    <lineage>
        <taxon>Eukaryota</taxon>
        <taxon>Fungi</taxon>
        <taxon>Dikarya</taxon>
        <taxon>Ascomycota</taxon>
        <taxon>Pezizomycotina</taxon>
        <taxon>Dothideomycetes</taxon>
        <taxon>Dothideomycetidae</taxon>
        <taxon>Dothideales</taxon>
        <taxon>Dothioraceae</taxon>
        <taxon>Neodothiora</taxon>
    </lineage>
</organism>
<keyword evidence="15" id="KW-1185">Reference proteome</keyword>
<dbReference type="EMBL" id="JBFMKM010000004">
    <property type="protein sequence ID" value="KAL1306948.1"/>
    <property type="molecule type" value="Genomic_DNA"/>
</dbReference>
<dbReference type="Gene3D" id="3.40.50.720">
    <property type="entry name" value="NAD(P)-binding Rossmann-like Domain"/>
    <property type="match status" value="1"/>
</dbReference>
<evidence type="ECO:0000256" key="12">
    <source>
        <dbReference type="SAM" id="SignalP"/>
    </source>
</evidence>
<keyword evidence="5" id="KW-0521">NADP</keyword>
<comment type="caution">
    <text evidence="14">The sequence shown here is derived from an EMBL/GenBank/DDBJ whole genome shotgun (WGS) entry which is preliminary data.</text>
</comment>
<evidence type="ECO:0000256" key="3">
    <source>
        <dbReference type="ARBA" id="ARBA00004991"/>
    </source>
</evidence>
<evidence type="ECO:0000256" key="9">
    <source>
        <dbReference type="ARBA" id="ARBA00026112"/>
    </source>
</evidence>
<evidence type="ECO:0000256" key="5">
    <source>
        <dbReference type="ARBA" id="ARBA00022857"/>
    </source>
</evidence>
<dbReference type="PANTHER" id="PTHR43550:SF3">
    <property type="entry name" value="3-KETODIHYDROSPHINGOSINE REDUCTASE"/>
    <property type="match status" value="1"/>
</dbReference>
<feature type="domain" description="Ketoreductase" evidence="13">
    <location>
        <begin position="32"/>
        <end position="226"/>
    </location>
</feature>
<dbReference type="GeneID" id="95979286"/>
<evidence type="ECO:0000256" key="2">
    <source>
        <dbReference type="ARBA" id="ARBA00004760"/>
    </source>
</evidence>
<evidence type="ECO:0000313" key="14">
    <source>
        <dbReference type="EMBL" id="KAL1306948.1"/>
    </source>
</evidence>
<comment type="catalytic activity">
    <reaction evidence="11">
        <text>sphinganine + NADP(+) = 3-oxosphinganine + NADPH + H(+)</text>
        <dbReference type="Rhea" id="RHEA:22640"/>
        <dbReference type="ChEBI" id="CHEBI:15378"/>
        <dbReference type="ChEBI" id="CHEBI:57783"/>
        <dbReference type="ChEBI" id="CHEBI:57817"/>
        <dbReference type="ChEBI" id="CHEBI:58299"/>
        <dbReference type="ChEBI" id="CHEBI:58349"/>
        <dbReference type="EC" id="1.1.1.102"/>
    </reaction>
    <physiologicalReaction direction="right-to-left" evidence="11">
        <dbReference type="Rhea" id="RHEA:22642"/>
    </physiologicalReaction>
</comment>
<accession>A0ABR3PLD5</accession>
<dbReference type="Pfam" id="PF00106">
    <property type="entry name" value="adh_short"/>
    <property type="match status" value="1"/>
</dbReference>
<evidence type="ECO:0000256" key="11">
    <source>
        <dbReference type="ARBA" id="ARBA00048930"/>
    </source>
</evidence>
<keyword evidence="4" id="KW-0256">Endoplasmic reticulum</keyword>
<keyword evidence="6" id="KW-0746">Sphingolipid metabolism</keyword>
<keyword evidence="12" id="KW-0732">Signal</keyword>
<sequence>MWVLTVVGILTLMFALDMTGFFSKNHLVVDGRTVVITGGSQGMGRGLAKLFSKRGANVVIVARGEENLIKTLNDIKAVAIRPDQKIHYISADVTKPEENSRILAEVQAWNDGRAPDIVWANAGSSVPGLFADTSIETLRSQMDINYWAAAYLAHVTLNMWTRTPSAAATTTTAAKPTSPRHFIMTSSSAAFVGVAGYGTYSPAKAAMRSLADNLRSEVNLYNGARQHQPSSPTAPAADIKIHIVCPGTILSEGHAREDATKHEITRILEAGDPRQTEDEVAAAAVSGLDRGHYLITTQFLGHAMRASSLQGSPRNGWGVVDTLFSWVTSVAWLFIGPDMEGKVFKYGKQHGLASK</sequence>
<reference evidence="14 15" key="1">
    <citation type="submission" date="2024-07" db="EMBL/GenBank/DDBJ databases">
        <title>Draft sequence of the Neodothiora populina.</title>
        <authorList>
            <person name="Drown D.D."/>
            <person name="Schuette U.S."/>
            <person name="Buechlein A.B."/>
            <person name="Rusch D.R."/>
            <person name="Winton L.W."/>
            <person name="Adams G.A."/>
        </authorList>
    </citation>
    <scope>NUCLEOTIDE SEQUENCE [LARGE SCALE GENOMIC DNA]</scope>
    <source>
        <strain evidence="14 15">CPC 39397</strain>
    </source>
</reference>
<comment type="function">
    <text evidence="10">Catalyzes the reduction of 3'-oxosphinganine (3-ketodihydrosphingosine/KDS) to sphinganine (dihydrosphingosine/DHS), the second step of de novo sphingolipid biosynthesis.</text>
</comment>
<evidence type="ECO:0000313" key="15">
    <source>
        <dbReference type="Proteomes" id="UP001562354"/>
    </source>
</evidence>
<feature type="signal peptide" evidence="12">
    <location>
        <begin position="1"/>
        <end position="15"/>
    </location>
</feature>
<comment type="pathway">
    <text evidence="2">Lipid metabolism; sphingolipid metabolism.</text>
</comment>
<dbReference type="PRINTS" id="PR00081">
    <property type="entry name" value="GDHRDH"/>
</dbReference>
<dbReference type="InterPro" id="IPR002347">
    <property type="entry name" value="SDR_fam"/>
</dbReference>
<feature type="chain" id="PRO_5046774590" description="3-dehydrosphinganine reductase" evidence="12">
    <location>
        <begin position="16"/>
        <end position="355"/>
    </location>
</feature>
<dbReference type="SUPFAM" id="SSF51735">
    <property type="entry name" value="NAD(P)-binding Rossmann-fold domains"/>
    <property type="match status" value="1"/>
</dbReference>
<protein>
    <recommendedName>
        <fullName evidence="9">3-dehydrosphinganine reductase</fullName>
        <ecNumber evidence="9">1.1.1.102</ecNumber>
    </recommendedName>
</protein>
<evidence type="ECO:0000256" key="7">
    <source>
        <dbReference type="ARBA" id="ARBA00023002"/>
    </source>
</evidence>
<dbReference type="InterPro" id="IPR057326">
    <property type="entry name" value="KR_dom"/>
</dbReference>
<comment type="subcellular location">
    <subcellularLocation>
        <location evidence="1">Endoplasmic reticulum</location>
    </subcellularLocation>
</comment>